<dbReference type="EC" id="4.2.1.11" evidence="3 9"/>
<keyword evidence="7 9" id="KW-0324">Glycolysis</keyword>
<feature type="binding site" evidence="11">
    <location>
        <position position="179"/>
    </location>
    <ligand>
        <name>substrate</name>
    </ligand>
</feature>
<dbReference type="InterPro" id="IPR029017">
    <property type="entry name" value="Enolase-like_N"/>
</dbReference>
<feature type="domain" description="Enolase C-terminal TIM barrel" evidence="13">
    <location>
        <begin position="154"/>
        <end position="430"/>
    </location>
</feature>
<evidence type="ECO:0000256" key="8">
    <source>
        <dbReference type="ARBA" id="ARBA00023239"/>
    </source>
</evidence>
<evidence type="ECO:0000256" key="11">
    <source>
        <dbReference type="PIRSR" id="PIRSR001400-2"/>
    </source>
</evidence>
<evidence type="ECO:0000256" key="4">
    <source>
        <dbReference type="ARBA" id="ARBA00017068"/>
    </source>
</evidence>
<evidence type="ECO:0000256" key="9">
    <source>
        <dbReference type="HAMAP-Rule" id="MF_00318"/>
    </source>
</evidence>
<dbReference type="Proteomes" id="UP000230760">
    <property type="component" value="Unassembled WGS sequence"/>
</dbReference>
<feature type="binding site" evidence="9">
    <location>
        <position position="383"/>
    </location>
    <ligand>
        <name>(2R)-2-phosphoglycerate</name>
        <dbReference type="ChEBI" id="CHEBI:58289"/>
    </ligand>
</feature>
<dbReference type="InterPro" id="IPR020810">
    <property type="entry name" value="Enolase_C"/>
</dbReference>
<dbReference type="InterPro" id="IPR020811">
    <property type="entry name" value="Enolase_N"/>
</dbReference>
<evidence type="ECO:0000259" key="13">
    <source>
        <dbReference type="SMART" id="SM01192"/>
    </source>
</evidence>
<dbReference type="InterPro" id="IPR036849">
    <property type="entry name" value="Enolase-like_C_sf"/>
</dbReference>
<dbReference type="Pfam" id="PF03952">
    <property type="entry name" value="Enolase_N"/>
    <property type="match status" value="1"/>
</dbReference>
<feature type="binding site" evidence="9">
    <location>
        <position position="382"/>
    </location>
    <ligand>
        <name>(2R)-2-phosphoglycerate</name>
        <dbReference type="ChEBI" id="CHEBI:58289"/>
    </ligand>
</feature>
<feature type="binding site" evidence="11">
    <location>
        <position position="170"/>
    </location>
    <ligand>
        <name>substrate</name>
    </ligand>
</feature>
<evidence type="ECO:0000256" key="6">
    <source>
        <dbReference type="ARBA" id="ARBA00022842"/>
    </source>
</evidence>
<evidence type="ECO:0000256" key="1">
    <source>
        <dbReference type="ARBA" id="ARBA00005031"/>
    </source>
</evidence>
<dbReference type="Gene3D" id="3.30.390.10">
    <property type="entry name" value="Enolase-like, N-terminal domain"/>
    <property type="match status" value="1"/>
</dbReference>
<dbReference type="SMART" id="SM01192">
    <property type="entry name" value="Enolase_C"/>
    <property type="match status" value="1"/>
</dbReference>
<proteinExistence type="inferred from homology"/>
<protein>
    <recommendedName>
        <fullName evidence="4 9">Enolase</fullName>
        <ecNumber evidence="3 9">4.2.1.11</ecNumber>
    </recommendedName>
    <alternativeName>
        <fullName evidence="9">2-phospho-D-glycerate hydro-lyase</fullName>
    </alternativeName>
    <alternativeName>
        <fullName evidence="9">2-phosphoglycerate dehydratase</fullName>
    </alternativeName>
</protein>
<feature type="active site" description="Proton donor" evidence="9 10">
    <location>
        <position position="221"/>
    </location>
</feature>
<feature type="binding site" evidence="9 12">
    <location>
        <position position="257"/>
    </location>
    <ligand>
        <name>Mg(2+)</name>
        <dbReference type="ChEBI" id="CHEBI:18420"/>
    </ligand>
</feature>
<dbReference type="HAMAP" id="MF_00318">
    <property type="entry name" value="Enolase"/>
    <property type="match status" value="1"/>
</dbReference>
<evidence type="ECO:0000256" key="7">
    <source>
        <dbReference type="ARBA" id="ARBA00023152"/>
    </source>
</evidence>
<dbReference type="CDD" id="cd03313">
    <property type="entry name" value="enolase"/>
    <property type="match status" value="1"/>
</dbReference>
<dbReference type="SUPFAM" id="SSF51604">
    <property type="entry name" value="Enolase C-terminal domain-like"/>
    <property type="match status" value="1"/>
</dbReference>
<dbReference type="GO" id="GO:0000287">
    <property type="term" value="F:magnesium ion binding"/>
    <property type="evidence" value="ECO:0007669"/>
    <property type="project" value="UniProtKB-UniRule"/>
</dbReference>
<dbReference type="InterPro" id="IPR020809">
    <property type="entry name" value="Enolase_CS"/>
</dbReference>
<name>A0A2M7UYF5_9BACT</name>
<keyword evidence="6 9" id="KW-0460">Magnesium</keyword>
<feature type="domain" description="Enolase N-terminal" evidence="14">
    <location>
        <begin position="7"/>
        <end position="131"/>
    </location>
</feature>
<reference evidence="16" key="1">
    <citation type="submission" date="2017-09" db="EMBL/GenBank/DDBJ databases">
        <title>Depth-based differentiation of microbial function through sediment-hosted aquifers and enrichment of novel symbionts in the deep terrestrial subsurface.</title>
        <authorList>
            <person name="Probst A.J."/>
            <person name="Ladd B."/>
            <person name="Jarett J.K."/>
            <person name="Geller-Mcgrath D.E."/>
            <person name="Sieber C.M.K."/>
            <person name="Emerson J.B."/>
            <person name="Anantharaman K."/>
            <person name="Thomas B.C."/>
            <person name="Malmstrom R."/>
            <person name="Stieglmeier M."/>
            <person name="Klingl A."/>
            <person name="Woyke T."/>
            <person name="Ryan C.M."/>
            <person name="Banfield J.F."/>
        </authorList>
    </citation>
    <scope>NUCLEOTIDE SEQUENCE [LARGE SCALE GENOMIC DNA]</scope>
</reference>
<dbReference type="PROSITE" id="PS00164">
    <property type="entry name" value="ENOLASE"/>
    <property type="match status" value="1"/>
</dbReference>
<feature type="binding site" evidence="11">
    <location>
        <position position="298"/>
    </location>
    <ligand>
        <name>substrate</name>
    </ligand>
</feature>
<dbReference type="GO" id="GO:0006096">
    <property type="term" value="P:glycolytic process"/>
    <property type="evidence" value="ECO:0007669"/>
    <property type="project" value="UniProtKB-UniRule"/>
</dbReference>
<gene>
    <name evidence="9" type="primary">eno</name>
    <name evidence="15" type="ORF">COX90_01475</name>
</gene>
<feature type="binding site" evidence="11">
    <location>
        <begin position="380"/>
        <end position="383"/>
    </location>
    <ligand>
        <name>substrate</name>
    </ligand>
</feature>
<evidence type="ECO:0000256" key="10">
    <source>
        <dbReference type="PIRSR" id="PIRSR001400-1"/>
    </source>
</evidence>
<dbReference type="GO" id="GO:0000015">
    <property type="term" value="C:phosphopyruvate hydratase complex"/>
    <property type="evidence" value="ECO:0007669"/>
    <property type="project" value="InterPro"/>
</dbReference>
<dbReference type="PANTHER" id="PTHR11902:SF1">
    <property type="entry name" value="ENOLASE"/>
    <property type="match status" value="1"/>
</dbReference>
<dbReference type="Pfam" id="PF00113">
    <property type="entry name" value="Enolase_C"/>
    <property type="match status" value="1"/>
</dbReference>
<dbReference type="PIRSF" id="PIRSF001400">
    <property type="entry name" value="Enolase"/>
    <property type="match status" value="1"/>
</dbReference>
<dbReference type="SMART" id="SM01193">
    <property type="entry name" value="Enolase_N"/>
    <property type="match status" value="1"/>
</dbReference>
<dbReference type="Gene3D" id="3.20.20.120">
    <property type="entry name" value="Enolase-like C-terminal domain"/>
    <property type="match status" value="1"/>
</dbReference>
<keyword evidence="9" id="KW-0963">Cytoplasm</keyword>
<keyword evidence="9 12" id="KW-0479">Metal-binding</keyword>
<comment type="similarity">
    <text evidence="2 9">Belongs to the enolase family.</text>
</comment>
<dbReference type="PRINTS" id="PR00148">
    <property type="entry name" value="ENOLASE"/>
</dbReference>
<dbReference type="SFLD" id="SFLDG00178">
    <property type="entry name" value="enolase"/>
    <property type="match status" value="1"/>
</dbReference>
<comment type="catalytic activity">
    <reaction evidence="9">
        <text>(2R)-2-phosphoglycerate = phosphoenolpyruvate + H2O</text>
        <dbReference type="Rhea" id="RHEA:10164"/>
        <dbReference type="ChEBI" id="CHEBI:15377"/>
        <dbReference type="ChEBI" id="CHEBI:58289"/>
        <dbReference type="ChEBI" id="CHEBI:58702"/>
        <dbReference type="EC" id="4.2.1.11"/>
    </reaction>
</comment>
<evidence type="ECO:0000256" key="12">
    <source>
        <dbReference type="PIRSR" id="PIRSR001400-3"/>
    </source>
</evidence>
<dbReference type="AlphaFoldDB" id="A0A2M7UYF5"/>
<evidence type="ECO:0000259" key="14">
    <source>
        <dbReference type="SMART" id="SM01193"/>
    </source>
</evidence>
<dbReference type="GO" id="GO:0004634">
    <property type="term" value="F:phosphopyruvate hydratase activity"/>
    <property type="evidence" value="ECO:0007669"/>
    <property type="project" value="UniProtKB-UniRule"/>
</dbReference>
<dbReference type="InterPro" id="IPR000941">
    <property type="entry name" value="Enolase"/>
</dbReference>
<comment type="caution">
    <text evidence="15">The sequence shown here is derived from an EMBL/GenBank/DDBJ whole genome shotgun (WGS) entry which is preliminary data.</text>
</comment>
<dbReference type="SFLD" id="SFLDS00001">
    <property type="entry name" value="Enolase"/>
    <property type="match status" value="1"/>
</dbReference>
<dbReference type="UniPathway" id="UPA00109">
    <property type="reaction ID" value="UER00187"/>
</dbReference>
<evidence type="ECO:0000313" key="15">
    <source>
        <dbReference type="EMBL" id="PIZ89021.1"/>
    </source>
</evidence>
<dbReference type="GO" id="GO:0005576">
    <property type="term" value="C:extracellular region"/>
    <property type="evidence" value="ECO:0007669"/>
    <property type="project" value="UniProtKB-SubCell"/>
</dbReference>
<evidence type="ECO:0000256" key="3">
    <source>
        <dbReference type="ARBA" id="ARBA00012058"/>
    </source>
</evidence>
<feature type="binding site" evidence="9">
    <location>
        <position position="178"/>
    </location>
    <ligand>
        <name>(2R)-2-phosphoglycerate</name>
        <dbReference type="ChEBI" id="CHEBI:58289"/>
    </ligand>
</feature>
<feature type="binding site" evidence="11">
    <location>
        <position position="404"/>
    </location>
    <ligand>
        <name>substrate</name>
    </ligand>
</feature>
<feature type="binding site" evidence="11">
    <location>
        <position position="328"/>
    </location>
    <ligand>
        <name>substrate</name>
    </ligand>
</feature>
<comment type="pathway">
    <text evidence="1 9">Carbohydrate degradation; glycolysis; pyruvate from D-glyceraldehyde 3-phosphate: step 4/5.</text>
</comment>
<sequence length="431" mass="47835">MVLNSKIKSIEAKEILDSRKIPTIETKILTDFGVFYASVPSGTSRGKFEAVEIRNKDGKGVKKAIENIEKIIAPALENEDPTDQKRIDEILINLDGTKNKSRLGVNAILPVSIVMCRAGATAKKVPLYTHISQIAENSLPRTIRARRGLVRGSLPILPSPSLLLIEGGKHAENQLNLQEFMIVPEGESFEEKFRKGKEVYRNLGLILEKEYGKKSTRAGLEGAFTVPSLKRTKEAMDLITKVIRESGQENQIKIAIDSAASSFFNGEKYDFEGEKLTREELSDFYSGLCEKYPIISIEDPFAEEDWKGWAMLNCKLQTANCKLLIIGDDLTVTNPERIREAKKKKACNAVIIKPNQIGTVTETIEAAKLAKSYGWKLVVSHRSGETIDDFIADLAVGLGADFIKSGAPAPKERMVKYGRLLEIEEEIHLAS</sequence>
<feature type="binding site" evidence="9">
    <location>
        <position position="404"/>
    </location>
    <ligand>
        <name>(2R)-2-phosphoglycerate</name>
        <dbReference type="ChEBI" id="CHEBI:58289"/>
    </ligand>
</feature>
<keyword evidence="15" id="KW-0670">Pyruvate</keyword>
<feature type="binding site" evidence="9 12">
    <location>
        <position position="328"/>
    </location>
    <ligand>
        <name>Mg(2+)</name>
        <dbReference type="ChEBI" id="CHEBI:18420"/>
    </ligand>
</feature>
<accession>A0A2M7UYF5</accession>
<comment type="function">
    <text evidence="9">Catalyzes the reversible conversion of 2-phosphoglycerate (2-PG) into phosphoenolpyruvate (PEP). It is essential for the degradation of carbohydrates via glycolysis.</text>
</comment>
<keyword evidence="8 9" id="KW-0456">Lyase</keyword>
<evidence type="ECO:0000313" key="16">
    <source>
        <dbReference type="Proteomes" id="UP000230760"/>
    </source>
</evidence>
<dbReference type="SFLD" id="SFLDF00002">
    <property type="entry name" value="enolase"/>
    <property type="match status" value="1"/>
</dbReference>
<comment type="subcellular location">
    <subcellularLocation>
        <location evidence="9">Cytoplasm</location>
    </subcellularLocation>
    <subcellularLocation>
        <location evidence="9">Secreted</location>
    </subcellularLocation>
    <subcellularLocation>
        <location evidence="9">Cell surface</location>
    </subcellularLocation>
    <text evidence="9">Fractions of enolase are present in both the cytoplasm and on the cell surface.</text>
</comment>
<comment type="cofactor">
    <cofactor evidence="9">
        <name>Mg(2+)</name>
        <dbReference type="ChEBI" id="CHEBI:18420"/>
    </cofactor>
    <text evidence="9">Binds a second Mg(2+) ion via substrate during catalysis.</text>
</comment>
<dbReference type="GO" id="GO:0009986">
    <property type="term" value="C:cell surface"/>
    <property type="evidence" value="ECO:0007669"/>
    <property type="project" value="UniProtKB-SubCell"/>
</dbReference>
<comment type="cofactor">
    <cofactor evidence="12">
        <name>Mg(2+)</name>
        <dbReference type="ChEBI" id="CHEBI:18420"/>
    </cofactor>
    <text evidence="12">Mg(2+) is required for catalysis and for stabilizing the dimer.</text>
</comment>
<feature type="binding site" evidence="9 12">
    <location>
        <position position="298"/>
    </location>
    <ligand>
        <name>Mg(2+)</name>
        <dbReference type="ChEBI" id="CHEBI:18420"/>
    </ligand>
</feature>
<evidence type="ECO:0000256" key="5">
    <source>
        <dbReference type="ARBA" id="ARBA00022525"/>
    </source>
</evidence>
<evidence type="ECO:0000256" key="2">
    <source>
        <dbReference type="ARBA" id="ARBA00009604"/>
    </source>
</evidence>
<dbReference type="EMBL" id="PFPB01000030">
    <property type="protein sequence ID" value="PIZ89021.1"/>
    <property type="molecule type" value="Genomic_DNA"/>
</dbReference>
<dbReference type="PANTHER" id="PTHR11902">
    <property type="entry name" value="ENOLASE"/>
    <property type="match status" value="1"/>
</dbReference>
<dbReference type="SUPFAM" id="SSF54826">
    <property type="entry name" value="Enolase N-terminal domain-like"/>
    <property type="match status" value="1"/>
</dbReference>
<organism evidence="15 16">
    <name type="scientific">Candidatus Nealsonbacteria bacterium CG_4_10_14_0_2_um_filter_38_17</name>
    <dbReference type="NCBI Taxonomy" id="1974680"/>
    <lineage>
        <taxon>Bacteria</taxon>
        <taxon>Candidatus Nealsoniibacteriota</taxon>
    </lineage>
</organism>
<feature type="binding site" evidence="9">
    <location>
        <position position="353"/>
    </location>
    <ligand>
        <name>(2R)-2-phosphoglycerate</name>
        <dbReference type="ChEBI" id="CHEBI:58289"/>
    </ligand>
</feature>
<keyword evidence="5 9" id="KW-0964">Secreted</keyword>
<feature type="active site" description="Proton acceptor" evidence="9 10">
    <location>
        <position position="353"/>
    </location>
</feature>